<evidence type="ECO:0000256" key="1">
    <source>
        <dbReference type="ARBA" id="ARBA00004141"/>
    </source>
</evidence>
<reference evidence="10" key="2">
    <citation type="journal article" date="2021" name="PeerJ">
        <title>Extensive microbial diversity within the chicken gut microbiome revealed by metagenomics and culture.</title>
        <authorList>
            <person name="Gilroy R."/>
            <person name="Ravi A."/>
            <person name="Getino M."/>
            <person name="Pursley I."/>
            <person name="Horton D.L."/>
            <person name="Alikhan N.F."/>
            <person name="Baker D."/>
            <person name="Gharbi K."/>
            <person name="Hall N."/>
            <person name="Watson M."/>
            <person name="Adriaenssens E.M."/>
            <person name="Foster-Nyarko E."/>
            <person name="Jarju S."/>
            <person name="Secka A."/>
            <person name="Antonio M."/>
            <person name="Oren A."/>
            <person name="Chaudhuri R.R."/>
            <person name="La Ragione R."/>
            <person name="Hildebrand F."/>
            <person name="Pallen M.J."/>
        </authorList>
    </citation>
    <scope>NUCLEOTIDE SEQUENCE</scope>
    <source>
        <strain evidence="10">F1-3629</strain>
    </source>
</reference>
<keyword evidence="7 8" id="KW-0472">Membrane</keyword>
<evidence type="ECO:0000256" key="7">
    <source>
        <dbReference type="ARBA" id="ARBA00023136"/>
    </source>
</evidence>
<feature type="transmembrane region" description="Helical" evidence="8">
    <location>
        <begin position="224"/>
        <end position="242"/>
    </location>
</feature>
<dbReference type="AlphaFoldDB" id="A0A940IFU9"/>
<reference evidence="10" key="1">
    <citation type="submission" date="2020-10" db="EMBL/GenBank/DDBJ databases">
        <authorList>
            <person name="Gilroy R."/>
        </authorList>
    </citation>
    <scope>NUCLEOTIDE SEQUENCE</scope>
    <source>
        <strain evidence="10">F1-3629</strain>
    </source>
</reference>
<evidence type="ECO:0000256" key="8">
    <source>
        <dbReference type="HAMAP-Rule" id="MF_01937"/>
    </source>
</evidence>
<evidence type="ECO:0000313" key="11">
    <source>
        <dbReference type="Proteomes" id="UP000771749"/>
    </source>
</evidence>
<evidence type="ECO:0000256" key="5">
    <source>
        <dbReference type="ARBA" id="ARBA00022692"/>
    </source>
</evidence>
<dbReference type="InterPro" id="IPR004657">
    <property type="entry name" value="MenA"/>
</dbReference>
<dbReference type="PIRSF" id="PIRSF005355">
    <property type="entry name" value="UBIAD1"/>
    <property type="match status" value="1"/>
</dbReference>
<dbReference type="GO" id="GO:0046428">
    <property type="term" value="F:1,4-dihydroxy-2-naphthoate polyprenyltransferase activity"/>
    <property type="evidence" value="ECO:0007669"/>
    <property type="project" value="UniProtKB-UniRule"/>
</dbReference>
<comment type="function">
    <text evidence="8">Conversion of 1,4-dihydroxy-2-naphthoate (DHNA) to demethylmenaquinone (DMK).</text>
</comment>
<evidence type="ECO:0000256" key="3">
    <source>
        <dbReference type="ARBA" id="ARBA00022475"/>
    </source>
</evidence>
<accession>A0A940IFU9</accession>
<evidence type="ECO:0000256" key="2">
    <source>
        <dbReference type="ARBA" id="ARBA00022428"/>
    </source>
</evidence>
<keyword evidence="6 8" id="KW-1133">Transmembrane helix</keyword>
<dbReference type="PANTHER" id="PTHR13929:SF0">
    <property type="entry name" value="UBIA PRENYLTRANSFERASE DOMAIN-CONTAINING PROTEIN 1"/>
    <property type="match status" value="1"/>
</dbReference>
<protein>
    <recommendedName>
        <fullName evidence="8 9">1,4-dihydroxy-2-naphthoate octaprenyltransferase</fullName>
        <shortName evidence="8">DHNA-octaprenyltransferase</shortName>
        <ecNumber evidence="8 9">2.5.1.74</ecNumber>
    </recommendedName>
</protein>
<feature type="transmembrane region" description="Helical" evidence="8">
    <location>
        <begin position="122"/>
        <end position="140"/>
    </location>
</feature>
<dbReference type="CDD" id="cd13962">
    <property type="entry name" value="PT_UbiA_UBIAD1"/>
    <property type="match status" value="1"/>
</dbReference>
<dbReference type="GO" id="GO:0042371">
    <property type="term" value="P:vitamin K biosynthetic process"/>
    <property type="evidence" value="ECO:0007669"/>
    <property type="project" value="TreeGrafter"/>
</dbReference>
<dbReference type="EC" id="2.5.1.74" evidence="8 9"/>
<keyword evidence="5 8" id="KW-0812">Transmembrane</keyword>
<dbReference type="Proteomes" id="UP000771749">
    <property type="component" value="Unassembled WGS sequence"/>
</dbReference>
<dbReference type="GO" id="GO:0005886">
    <property type="term" value="C:plasma membrane"/>
    <property type="evidence" value="ECO:0007669"/>
    <property type="project" value="UniProtKB-SubCell"/>
</dbReference>
<comment type="pathway">
    <text evidence="8">Quinol/quinone metabolism; menaquinone biosynthesis; menaquinol from 1,4-dihydroxy-2-naphthoate: step 1/2.</text>
</comment>
<dbReference type="HAMAP" id="MF_01937">
    <property type="entry name" value="MenA_1"/>
    <property type="match status" value="1"/>
</dbReference>
<comment type="caution">
    <text evidence="10">The sequence shown here is derived from an EMBL/GenBank/DDBJ whole genome shotgun (WGS) entry which is preliminary data.</text>
</comment>
<proteinExistence type="inferred from homology"/>
<name>A0A940IFU9_9BACT</name>
<feature type="transmembrane region" description="Helical" evidence="8">
    <location>
        <begin position="152"/>
        <end position="171"/>
    </location>
</feature>
<feature type="transmembrane region" description="Helical" evidence="8">
    <location>
        <begin position="177"/>
        <end position="195"/>
    </location>
</feature>
<feature type="transmembrane region" description="Helical" evidence="8">
    <location>
        <begin position="40"/>
        <end position="57"/>
    </location>
</feature>
<dbReference type="EMBL" id="JADIMJ010000018">
    <property type="protein sequence ID" value="MBO8453265.1"/>
    <property type="molecule type" value="Genomic_DNA"/>
</dbReference>
<evidence type="ECO:0000256" key="9">
    <source>
        <dbReference type="NCBIfam" id="TIGR00751"/>
    </source>
</evidence>
<evidence type="ECO:0000313" key="10">
    <source>
        <dbReference type="EMBL" id="MBO8453265.1"/>
    </source>
</evidence>
<comment type="similarity">
    <text evidence="8">Belongs to the MenA family. Type 1 subfamily.</text>
</comment>
<keyword evidence="2 8" id="KW-0474">Menaquinone biosynthesis</keyword>
<comment type="catalytic activity">
    <reaction evidence="8">
        <text>an all-trans-polyprenyl diphosphate + 1,4-dihydroxy-2-naphthoate + H(+) = a 2-demethylmenaquinol + CO2 + diphosphate</text>
        <dbReference type="Rhea" id="RHEA:26478"/>
        <dbReference type="Rhea" id="RHEA-COMP:9563"/>
        <dbReference type="Rhea" id="RHEA-COMP:9564"/>
        <dbReference type="ChEBI" id="CHEBI:11173"/>
        <dbReference type="ChEBI" id="CHEBI:15378"/>
        <dbReference type="ChEBI" id="CHEBI:16526"/>
        <dbReference type="ChEBI" id="CHEBI:33019"/>
        <dbReference type="ChEBI" id="CHEBI:55437"/>
        <dbReference type="ChEBI" id="CHEBI:58914"/>
        <dbReference type="EC" id="2.5.1.74"/>
    </reaction>
</comment>
<feature type="transmembrane region" description="Helical" evidence="8">
    <location>
        <begin position="94"/>
        <end position="116"/>
    </location>
</feature>
<evidence type="ECO:0000256" key="4">
    <source>
        <dbReference type="ARBA" id="ARBA00022679"/>
    </source>
</evidence>
<dbReference type="InterPro" id="IPR000537">
    <property type="entry name" value="UbiA_prenyltransferase"/>
</dbReference>
<feature type="transmembrane region" description="Helical" evidence="8">
    <location>
        <begin position="280"/>
        <end position="301"/>
    </location>
</feature>
<keyword evidence="3 8" id="KW-1003">Cell membrane</keyword>
<dbReference type="Pfam" id="PF01040">
    <property type="entry name" value="UbiA"/>
    <property type="match status" value="1"/>
</dbReference>
<dbReference type="InterPro" id="IPR026046">
    <property type="entry name" value="UBIAD1"/>
</dbReference>
<organism evidence="10 11">
    <name type="scientific">Candidatus Cryptobacteroides gallistercoris</name>
    <dbReference type="NCBI Taxonomy" id="2840765"/>
    <lineage>
        <taxon>Bacteria</taxon>
        <taxon>Pseudomonadati</taxon>
        <taxon>Bacteroidota</taxon>
        <taxon>Bacteroidia</taxon>
        <taxon>Bacteroidales</taxon>
        <taxon>Candidatus Cryptobacteroides</taxon>
    </lineage>
</organism>
<sequence>MSKLGYYVAAMRLRTLPLSLAGVSLGLMLAASDYIVRWDVVLFTVLTALFLQILSNVSNELGDALRGTDSGDRQGPAYSISAGRLGIRDFKVMVWVYAVLSALSGLALIKCSYGTLLSLESVLFMILGFAAISSAMRYTLGKSPYGYRGMGDVYVFIFFGIVSVLGSYLIAAHDIPSWFLLLPASAIGFFSMAVLNVNNIRDMSTDAATRMTVPLKIGEKGAKVYQTVLIVLGWAAMLGYAFSRVFSLWHYLFVLTLPLFVLHVAGVWRGHGRSLDSMLPLLVISTFLFALLGGLGFIVFLF</sequence>
<gene>
    <name evidence="8 10" type="primary">menA</name>
    <name evidence="10" type="ORF">IAC07_00905</name>
</gene>
<dbReference type="PANTHER" id="PTHR13929">
    <property type="entry name" value="1,4-DIHYDROXY-2-NAPHTHOATE OCTAPRENYLTRANSFERASE"/>
    <property type="match status" value="1"/>
</dbReference>
<dbReference type="NCBIfam" id="TIGR00751">
    <property type="entry name" value="menA"/>
    <property type="match status" value="1"/>
</dbReference>
<feature type="transmembrane region" description="Helical" evidence="8">
    <location>
        <begin position="248"/>
        <end position="268"/>
    </location>
</feature>
<evidence type="ECO:0000256" key="6">
    <source>
        <dbReference type="ARBA" id="ARBA00022989"/>
    </source>
</evidence>
<dbReference type="GO" id="GO:0009234">
    <property type="term" value="P:menaquinone biosynthetic process"/>
    <property type="evidence" value="ECO:0007669"/>
    <property type="project" value="UniProtKB-UniRule"/>
</dbReference>
<comment type="subcellular location">
    <subcellularLocation>
        <location evidence="8">Cell membrane</location>
        <topology evidence="8">Multi-pass membrane protein</topology>
    </subcellularLocation>
    <subcellularLocation>
        <location evidence="1">Membrane</location>
        <topology evidence="1">Multi-pass membrane protein</topology>
    </subcellularLocation>
</comment>
<keyword evidence="4 8" id="KW-0808">Transferase</keyword>